<dbReference type="EMBL" id="CM042881">
    <property type="protein sequence ID" value="KAI4385685.1"/>
    <property type="molecule type" value="Genomic_DNA"/>
</dbReference>
<sequence>MAKPNSHFLLFLLLLLKLVSLSSSIGLNYGTLGDNLPPPAQVANFIATQTIIDRVKIFDANPDILRAFADTGISLTISTYNADILSLTQPEFARQWVTANVAPFYPRTKIIRVLVGNEIIHSHDRNLILNLVPAMRNLHTALVLAGLGEIQAQFKRGYQTFLRIILRLLRETNSPLVVNPYPFYHYTPSRENYAVFRPNPGYYDSFTGITYTMFDTLMDAIYSSMKALGYGDVQIVIGETGWPSLGDPGQLAPTMANAVSYNQNLLWHLRSGKGTPLMPNRSIETYIFGLFQENAKPGPTIERNWGLFNPDFSPVYRIGLLRSEQSAQPVPPTLPVPPTRPVPGRGKGRGSGRGRGVQWCVPKAEASDQAMQANIDYVCSQGVDCRPIQAGGPCFEPNKSKRQASSFIKGKINSARLKLTDLTQAQLLAEEVTDGNSWPPDKRTMALLSRTAFEVDDYWRIVDVVHKRLRQFDRRNWRSSYRALILLEHLVKRGSKSVVDEFDWDVDVIT</sequence>
<proteinExistence type="predicted"/>
<protein>
    <submittedName>
        <fullName evidence="1">Uncharacterized protein</fullName>
    </submittedName>
</protein>
<comment type="caution">
    <text evidence="1">The sequence shown here is derived from an EMBL/GenBank/DDBJ whole genome shotgun (WGS) entry which is preliminary data.</text>
</comment>
<keyword evidence="2" id="KW-1185">Reference proteome</keyword>
<name>A0ACB9S421_9MYRT</name>
<reference evidence="2" key="1">
    <citation type="journal article" date="2023" name="Front. Plant Sci.">
        <title>Chromosomal-level genome assembly of Melastoma candidum provides insights into trichome evolution.</title>
        <authorList>
            <person name="Zhong Y."/>
            <person name="Wu W."/>
            <person name="Sun C."/>
            <person name="Zou P."/>
            <person name="Liu Y."/>
            <person name="Dai S."/>
            <person name="Zhou R."/>
        </authorList>
    </citation>
    <scope>NUCLEOTIDE SEQUENCE [LARGE SCALE GENOMIC DNA]</scope>
</reference>
<organism evidence="1 2">
    <name type="scientific">Melastoma candidum</name>
    <dbReference type="NCBI Taxonomy" id="119954"/>
    <lineage>
        <taxon>Eukaryota</taxon>
        <taxon>Viridiplantae</taxon>
        <taxon>Streptophyta</taxon>
        <taxon>Embryophyta</taxon>
        <taxon>Tracheophyta</taxon>
        <taxon>Spermatophyta</taxon>
        <taxon>Magnoliopsida</taxon>
        <taxon>eudicotyledons</taxon>
        <taxon>Gunneridae</taxon>
        <taxon>Pentapetalae</taxon>
        <taxon>rosids</taxon>
        <taxon>malvids</taxon>
        <taxon>Myrtales</taxon>
        <taxon>Melastomataceae</taxon>
        <taxon>Melastomatoideae</taxon>
        <taxon>Melastomateae</taxon>
        <taxon>Melastoma</taxon>
    </lineage>
</organism>
<evidence type="ECO:0000313" key="2">
    <source>
        <dbReference type="Proteomes" id="UP001057402"/>
    </source>
</evidence>
<gene>
    <name evidence="1" type="ORF">MLD38_003680</name>
</gene>
<accession>A0ACB9S421</accession>
<evidence type="ECO:0000313" key="1">
    <source>
        <dbReference type="EMBL" id="KAI4385685.1"/>
    </source>
</evidence>
<dbReference type="Proteomes" id="UP001057402">
    <property type="component" value="Chromosome 2"/>
</dbReference>